<evidence type="ECO:0000256" key="10">
    <source>
        <dbReference type="ARBA" id="ARBA00023163"/>
    </source>
</evidence>
<dbReference type="SUPFAM" id="SSF57903">
    <property type="entry name" value="FYVE/PHD zinc finger"/>
    <property type="match status" value="1"/>
</dbReference>
<evidence type="ECO:0000256" key="3">
    <source>
        <dbReference type="ARBA" id="ARBA00022691"/>
    </source>
</evidence>
<dbReference type="CDD" id="cd10518">
    <property type="entry name" value="SET_SETD1-like"/>
    <property type="match status" value="1"/>
</dbReference>
<feature type="region of interest" description="Disordered" evidence="12">
    <location>
        <begin position="893"/>
        <end position="913"/>
    </location>
</feature>
<dbReference type="GO" id="GO:0032259">
    <property type="term" value="P:methylation"/>
    <property type="evidence" value="ECO:0007669"/>
    <property type="project" value="UniProtKB-KW"/>
</dbReference>
<keyword evidence="4" id="KW-0479">Metal-binding</keyword>
<dbReference type="PANTHER" id="PTHR45838">
    <property type="entry name" value="HISTONE-LYSINE-N-METHYLTRANSFERASE 2 KMT2 FAMILY MEMBER"/>
    <property type="match status" value="1"/>
</dbReference>
<dbReference type="Pfam" id="PF00856">
    <property type="entry name" value="SET"/>
    <property type="match status" value="1"/>
</dbReference>
<dbReference type="SMART" id="SM00317">
    <property type="entry name" value="SET"/>
    <property type="match status" value="1"/>
</dbReference>
<keyword evidence="3" id="KW-0949">S-adenosyl-L-methionine</keyword>
<feature type="domain" description="SET" evidence="14">
    <location>
        <begin position="1343"/>
        <end position="1464"/>
    </location>
</feature>
<feature type="domain" description="Post-SET" evidence="15">
    <location>
        <begin position="1472"/>
        <end position="1488"/>
    </location>
</feature>
<keyword evidence="9" id="KW-0805">Transcription regulation</keyword>
<dbReference type="PROSITE" id="PS51805">
    <property type="entry name" value="EPHD"/>
    <property type="match status" value="1"/>
</dbReference>
<dbReference type="SMART" id="SM00249">
    <property type="entry name" value="PHD"/>
    <property type="match status" value="2"/>
</dbReference>
<comment type="caution">
    <text evidence="17">The sequence shown here is derived from an EMBL/GenBank/DDBJ whole genome shotgun (WGS) entry which is preliminary data.</text>
</comment>
<dbReference type="InterPro" id="IPR046341">
    <property type="entry name" value="SET_dom_sf"/>
</dbReference>
<evidence type="ECO:0000256" key="8">
    <source>
        <dbReference type="ARBA" id="ARBA00022853"/>
    </source>
</evidence>
<evidence type="ECO:0000313" key="18">
    <source>
        <dbReference type="Proteomes" id="UP001359559"/>
    </source>
</evidence>
<evidence type="ECO:0000313" key="17">
    <source>
        <dbReference type="EMBL" id="KAK7311224.1"/>
    </source>
</evidence>
<evidence type="ECO:0000259" key="16">
    <source>
        <dbReference type="PROSITE" id="PS51805"/>
    </source>
</evidence>
<dbReference type="EMBL" id="JAYKXN010000002">
    <property type="protein sequence ID" value="KAK7311224.1"/>
    <property type="molecule type" value="Genomic_DNA"/>
</dbReference>
<name>A0AAN9PVA4_CLITE</name>
<accession>A0AAN9PVA4</accession>
<dbReference type="Pfam" id="PF13832">
    <property type="entry name" value="zf-HC5HC2H_2"/>
    <property type="match status" value="1"/>
</dbReference>
<keyword evidence="6 11" id="KW-0863">Zinc-finger</keyword>
<evidence type="ECO:0000256" key="1">
    <source>
        <dbReference type="ARBA" id="ARBA00022603"/>
    </source>
</evidence>
<gene>
    <name evidence="17" type="ORF">RJT34_09227</name>
</gene>
<organism evidence="17 18">
    <name type="scientific">Clitoria ternatea</name>
    <name type="common">Butterfly pea</name>
    <dbReference type="NCBI Taxonomy" id="43366"/>
    <lineage>
        <taxon>Eukaryota</taxon>
        <taxon>Viridiplantae</taxon>
        <taxon>Streptophyta</taxon>
        <taxon>Embryophyta</taxon>
        <taxon>Tracheophyta</taxon>
        <taxon>Spermatophyta</taxon>
        <taxon>Magnoliopsida</taxon>
        <taxon>eudicotyledons</taxon>
        <taxon>Gunneridae</taxon>
        <taxon>Pentapetalae</taxon>
        <taxon>rosids</taxon>
        <taxon>fabids</taxon>
        <taxon>Fabales</taxon>
        <taxon>Fabaceae</taxon>
        <taxon>Papilionoideae</taxon>
        <taxon>50 kb inversion clade</taxon>
        <taxon>NPAAA clade</taxon>
        <taxon>indigoferoid/millettioid clade</taxon>
        <taxon>Phaseoleae</taxon>
        <taxon>Clitoria</taxon>
    </lineage>
</organism>
<keyword evidence="7" id="KW-0862">Zinc</keyword>
<dbReference type="InterPro" id="IPR003616">
    <property type="entry name" value="Post-SET_dom"/>
</dbReference>
<keyword evidence="1" id="KW-0489">Methyltransferase</keyword>
<dbReference type="Pfam" id="PF13831">
    <property type="entry name" value="PHD_2"/>
    <property type="match status" value="1"/>
</dbReference>
<keyword evidence="8" id="KW-0156">Chromatin regulator</keyword>
<dbReference type="GO" id="GO:0035097">
    <property type="term" value="C:histone methyltransferase complex"/>
    <property type="evidence" value="ECO:0007669"/>
    <property type="project" value="TreeGrafter"/>
</dbReference>
<dbReference type="SMART" id="SM00508">
    <property type="entry name" value="PostSET"/>
    <property type="match status" value="1"/>
</dbReference>
<feature type="domain" description="PHD-type" evidence="16">
    <location>
        <begin position="1128"/>
        <end position="1242"/>
    </location>
</feature>
<evidence type="ECO:0000256" key="4">
    <source>
        <dbReference type="ARBA" id="ARBA00022723"/>
    </source>
</evidence>
<keyword evidence="2" id="KW-0808">Transferase</keyword>
<sequence>MSKTDLSHISSSSSLLRKQPTTIQDGFNTPLKGFTGISQNNLYDQKKSQLMESNLAMYTLTPNFFGTKLDNGCQPIPTYLDSLKGKGNLSTTYPPSHFLSSLLNGHERIKKKNVKDGLVGREAASSNIELRLGQPPQTGNPVPSFLEPPLYNALGSPPKWQPLKQMINNLSRDEGLKNSFNHAAVSLKMVKEQPQLKPRNYMPAVSNTLGARRARSEANNVSKGLLFSPFQQFGNQPKGKTKAGENLVNGGERIMPTMQFCLTDVPWNSNDHVGRQSNNSAPGNNKYLDIDKGVSFAKDSRAKIDSGFGISQLREYPSSITGSVGNNDSCISVVNGKFSESRLPSDTFVNGNFLHGSKSVSSLGQDNHVTPQMAIPFKGILKGLPYPVSSSTSNQIPTSPQQQGINMDAYLLDENTRLLALMRILEISKQQHAFYFHDRNQKQGRSSSNSKVPHIISGASILEQRTSDTSLKLLQSRGTCEDPESNNGLEKLASLTGFNRCLSGFAPIPLHSKEKELQCKHTFILQNEVPSLSLGIDRDKPRASACEKCSEQPSDMHLGGKYTSAARVDCFRSNFSSGSEPFNYILKQFPNASGKSSSMTVSDLSRDPIHLNTLKDENILSEQGGKLNGQDPIKIGSCPLQQRDVPSKVRKAPCVATSLDERATTGLDWEGKDCVQLGNISAKRIKRTIDMRDLLNKQEKKNSESVGILNSSTSLFREMQTHFVSGLQISSNESSFVQPSNKEEHSAFSSKFVSCMNHLKKHYSDDVIYESESNSDTECHTLPKVSGTKKSRKDFSFDSLKQFQMQESAYEEPGNAKPRSFSCEEEKAFRITRPIVCGKYGEICNGESARGVPKPAKIVSLSKVLRSSRRCMIPTNSKCRLTTKKKWKRLSTQTSNGHCNANHGFQTKEEHGTQNTIISNETNVNLSKEDLQRSGKPHVIYKVKKHAKVKQGNSIVNRIDAPFKVKSKEFCKERSINELTSKEPKVKDMLNCAEDRELGLWNTRNRNCVQHSTSVSIINSDASCCVCRSSSNDNINCLLECSQCLIRVHQACYGISTLPKKGRWCCRPCRTNSTNIACVLCGYGGGAMTRAILSDIIVKGLLKVWNVEKDGMPKHTTSSEVFEYTPSSVSNCKVQNSITAGVFDPTVKQWVHMVCGLWTPGTRCPNVDTMSAFDVSGISRSRADVVCSICNRVGGSCVECRISGCPVKFHPWCAHQKNLLQSETEGVDDEMIGFYGTCMLHSIEARCQSTYGPVDEMGSEEEKEFSCARAEGYKGRRWDGFQNSCHRASKARDGCLVPEEQLNAWIHINGHKLCSQGLPKFPDLAIESDCREYTRYKQAKGWKHLVVYKSRIHALGLYTSRVISQGQMVVEYVGEIVGLHVADKRENEYQSGRKVQYKSACYFFRIDEEHIIDATRKGGIARFVNHSCLPNCVAKVITVKHEKKVVFFAERDIFPGEEITYDYHFNHEDEGKKIPCYCNSKNCRRYMN</sequence>
<dbReference type="Gene3D" id="2.170.270.10">
    <property type="entry name" value="SET domain"/>
    <property type="match status" value="1"/>
</dbReference>
<dbReference type="InterPro" id="IPR001965">
    <property type="entry name" value="Znf_PHD"/>
</dbReference>
<feature type="domain" description="PHD-type" evidence="13">
    <location>
        <begin position="1021"/>
        <end position="1072"/>
    </location>
</feature>
<dbReference type="InterPro" id="IPR011011">
    <property type="entry name" value="Znf_FYVE_PHD"/>
</dbReference>
<dbReference type="Proteomes" id="UP001359559">
    <property type="component" value="Unassembled WGS sequence"/>
</dbReference>
<evidence type="ECO:0000259" key="13">
    <source>
        <dbReference type="PROSITE" id="PS50016"/>
    </source>
</evidence>
<protein>
    <submittedName>
        <fullName evidence="17">Uncharacterized protein</fullName>
    </submittedName>
</protein>
<evidence type="ECO:0000256" key="11">
    <source>
        <dbReference type="PROSITE-ProRule" id="PRU00146"/>
    </source>
</evidence>
<dbReference type="PROSITE" id="PS50016">
    <property type="entry name" value="ZF_PHD_2"/>
    <property type="match status" value="1"/>
</dbReference>
<evidence type="ECO:0000256" key="5">
    <source>
        <dbReference type="ARBA" id="ARBA00022737"/>
    </source>
</evidence>
<dbReference type="InterPro" id="IPR019787">
    <property type="entry name" value="Znf_PHD-finger"/>
</dbReference>
<dbReference type="Gene3D" id="3.30.40.10">
    <property type="entry name" value="Zinc/RING finger domain, C3HC4 (zinc finger)"/>
    <property type="match status" value="2"/>
</dbReference>
<dbReference type="PROSITE" id="PS50280">
    <property type="entry name" value="SET"/>
    <property type="match status" value="1"/>
</dbReference>
<evidence type="ECO:0000256" key="2">
    <source>
        <dbReference type="ARBA" id="ARBA00022679"/>
    </source>
</evidence>
<dbReference type="CDD" id="cd15571">
    <property type="entry name" value="ePHD"/>
    <property type="match status" value="1"/>
</dbReference>
<evidence type="ECO:0000256" key="7">
    <source>
        <dbReference type="ARBA" id="ARBA00022833"/>
    </source>
</evidence>
<evidence type="ECO:0000256" key="6">
    <source>
        <dbReference type="ARBA" id="ARBA00022771"/>
    </source>
</evidence>
<dbReference type="GO" id="GO:0045893">
    <property type="term" value="P:positive regulation of DNA-templated transcription"/>
    <property type="evidence" value="ECO:0007669"/>
    <property type="project" value="TreeGrafter"/>
</dbReference>
<dbReference type="GO" id="GO:0042800">
    <property type="term" value="F:histone H3K4 methyltransferase activity"/>
    <property type="evidence" value="ECO:0007669"/>
    <property type="project" value="TreeGrafter"/>
</dbReference>
<evidence type="ECO:0000259" key="14">
    <source>
        <dbReference type="PROSITE" id="PS50280"/>
    </source>
</evidence>
<reference evidence="17 18" key="1">
    <citation type="submission" date="2024-01" db="EMBL/GenBank/DDBJ databases">
        <title>The genomes of 5 underutilized Papilionoideae crops provide insights into root nodulation and disease resistance.</title>
        <authorList>
            <person name="Yuan L."/>
        </authorList>
    </citation>
    <scope>NUCLEOTIDE SEQUENCE [LARGE SCALE GENOMIC DNA]</scope>
    <source>
        <strain evidence="17">LY-2023</strain>
        <tissue evidence="17">Leaf</tissue>
    </source>
</reference>
<evidence type="ECO:0000259" key="15">
    <source>
        <dbReference type="PROSITE" id="PS50868"/>
    </source>
</evidence>
<proteinExistence type="predicted"/>
<dbReference type="InterPro" id="IPR001214">
    <property type="entry name" value="SET_dom"/>
</dbReference>
<keyword evidence="18" id="KW-1185">Reference proteome</keyword>
<keyword evidence="5" id="KW-0677">Repeat</keyword>
<evidence type="ECO:0000256" key="12">
    <source>
        <dbReference type="SAM" id="MobiDB-lite"/>
    </source>
</evidence>
<dbReference type="InterPro" id="IPR034732">
    <property type="entry name" value="EPHD"/>
</dbReference>
<dbReference type="PANTHER" id="PTHR45838:SF4">
    <property type="entry name" value="HISTONE-LYSINE N-METHYLTRANSFERASE TRITHORAX"/>
    <property type="match status" value="1"/>
</dbReference>
<dbReference type="PROSITE" id="PS50868">
    <property type="entry name" value="POST_SET"/>
    <property type="match status" value="1"/>
</dbReference>
<evidence type="ECO:0000256" key="9">
    <source>
        <dbReference type="ARBA" id="ARBA00023015"/>
    </source>
</evidence>
<feature type="compositionally biased region" description="Polar residues" evidence="12">
    <location>
        <begin position="893"/>
        <end position="905"/>
    </location>
</feature>
<dbReference type="InterPro" id="IPR013083">
    <property type="entry name" value="Znf_RING/FYVE/PHD"/>
</dbReference>
<dbReference type="GO" id="GO:0008270">
    <property type="term" value="F:zinc ion binding"/>
    <property type="evidence" value="ECO:0007669"/>
    <property type="project" value="UniProtKB-KW"/>
</dbReference>
<dbReference type="SUPFAM" id="SSF82199">
    <property type="entry name" value="SET domain"/>
    <property type="match status" value="1"/>
</dbReference>
<keyword evidence="10" id="KW-0804">Transcription</keyword>